<dbReference type="Gene3D" id="3.40.50.2000">
    <property type="entry name" value="Glycogen Phosphorylase B"/>
    <property type="match status" value="2"/>
</dbReference>
<reference evidence="7" key="1">
    <citation type="journal article" date="2019" name="Int. J. Syst. Evol. Microbiol.">
        <title>The Global Catalogue of Microorganisms (GCM) 10K type strain sequencing project: providing services to taxonomists for standard genome sequencing and annotation.</title>
        <authorList>
            <consortium name="The Broad Institute Genomics Platform"/>
            <consortium name="The Broad Institute Genome Sequencing Center for Infectious Disease"/>
            <person name="Wu L."/>
            <person name="Ma J."/>
        </authorList>
    </citation>
    <scope>NUCLEOTIDE SEQUENCE [LARGE SCALE GENOMIC DNA]</scope>
    <source>
        <strain evidence="7">JCM 30346</strain>
    </source>
</reference>
<evidence type="ECO:0000313" key="6">
    <source>
        <dbReference type="EMBL" id="MFC6087138.1"/>
    </source>
</evidence>
<accession>A0ABW1NW67</accession>
<sequence length="397" mass="42814">MRKIAVVIGTRPEAIKCAPVIRALRDDPRFTPIVLSTGQHRQMLDETLQAFGIKPDTDLNVMTERQTLSQITHRVLDGLAGWLAACSVEAVMVHGDTATTLVGGLAGFHQQVPVVHIEAGLRSGNLYSPFPEEANRRLVAQIAELHLAPTPGNAANLIREGIKESKIVVTGNTVIDALRWAASRPIGYGHPALADLDDDPRKVVLASAHRRESWPLLPRIGEALRDIAADGDVRVVVPLHRNPIVREALLPKIAGLPNITVVDPLPYLHFCRLMLRSDIILSDSSGAEEEGPALGKPTLVLRDVTERPEAIAAGTARLVGRTRERITEEVTTLLGDEVRYQQMAAPANTYGDGRASERVVGALAHFFGEGPAVMPFVPGGDFASQDSRPAQAPVFAA</sequence>
<dbReference type="PANTHER" id="PTHR43174">
    <property type="entry name" value="UDP-N-ACETYLGLUCOSAMINE 2-EPIMERASE"/>
    <property type="match status" value="1"/>
</dbReference>
<dbReference type="CDD" id="cd03786">
    <property type="entry name" value="GTB_UDP-GlcNAc_2-Epimerase"/>
    <property type="match status" value="1"/>
</dbReference>
<evidence type="ECO:0000256" key="1">
    <source>
        <dbReference type="ARBA" id="ARBA00023235"/>
    </source>
</evidence>
<evidence type="ECO:0000256" key="4">
    <source>
        <dbReference type="RuleBase" id="RU003513"/>
    </source>
</evidence>
<organism evidence="6 7">
    <name type="scientific">Sphaerisporangium aureirubrum</name>
    <dbReference type="NCBI Taxonomy" id="1544736"/>
    <lineage>
        <taxon>Bacteria</taxon>
        <taxon>Bacillati</taxon>
        <taxon>Actinomycetota</taxon>
        <taxon>Actinomycetes</taxon>
        <taxon>Streptosporangiales</taxon>
        <taxon>Streptosporangiaceae</taxon>
        <taxon>Sphaerisporangium</taxon>
    </lineage>
</organism>
<dbReference type="Pfam" id="PF02350">
    <property type="entry name" value="Epimerase_2"/>
    <property type="match status" value="1"/>
</dbReference>
<evidence type="ECO:0000256" key="2">
    <source>
        <dbReference type="ARBA" id="ARBA00038209"/>
    </source>
</evidence>
<name>A0ABW1NW67_9ACTN</name>
<comment type="caution">
    <text evidence="6">The sequence shown here is derived from an EMBL/GenBank/DDBJ whole genome shotgun (WGS) entry which is preliminary data.</text>
</comment>
<proteinExistence type="inferred from homology"/>
<comment type="similarity">
    <text evidence="2 4">Belongs to the UDP-N-acetylglucosamine 2-epimerase family.</text>
</comment>
<evidence type="ECO:0000259" key="5">
    <source>
        <dbReference type="Pfam" id="PF02350"/>
    </source>
</evidence>
<feature type="domain" description="UDP-N-acetylglucosamine 2-epimerase" evidence="5">
    <location>
        <begin position="22"/>
        <end position="363"/>
    </location>
</feature>
<evidence type="ECO:0000256" key="3">
    <source>
        <dbReference type="ARBA" id="ARBA00038858"/>
    </source>
</evidence>
<dbReference type="SUPFAM" id="SSF53756">
    <property type="entry name" value="UDP-Glycosyltransferase/glycogen phosphorylase"/>
    <property type="match status" value="1"/>
</dbReference>
<dbReference type="NCBIfam" id="TIGR00236">
    <property type="entry name" value="wecB"/>
    <property type="match status" value="1"/>
</dbReference>
<keyword evidence="7" id="KW-1185">Reference proteome</keyword>
<dbReference type="RefSeq" id="WP_380763100.1">
    <property type="nucleotide sequence ID" value="NZ_JBHSRF010000117.1"/>
</dbReference>
<protein>
    <recommendedName>
        <fullName evidence="3">UDP-N-acetylglucosamine 2-epimerase (non-hydrolyzing)</fullName>
        <ecNumber evidence="3">5.1.3.14</ecNumber>
    </recommendedName>
</protein>
<dbReference type="EMBL" id="JBHSRF010000117">
    <property type="protein sequence ID" value="MFC6087138.1"/>
    <property type="molecule type" value="Genomic_DNA"/>
</dbReference>
<keyword evidence="1 4" id="KW-0413">Isomerase</keyword>
<gene>
    <name evidence="6" type="primary">wecB</name>
    <name evidence="6" type="ORF">ACFP1K_38650</name>
</gene>
<evidence type="ECO:0000313" key="7">
    <source>
        <dbReference type="Proteomes" id="UP001596137"/>
    </source>
</evidence>
<dbReference type="PANTHER" id="PTHR43174:SF2">
    <property type="entry name" value="UDP-N-ACETYLGLUCOSAMINE 2-EPIMERASE"/>
    <property type="match status" value="1"/>
</dbReference>
<dbReference type="InterPro" id="IPR029767">
    <property type="entry name" value="WecB-like"/>
</dbReference>
<dbReference type="InterPro" id="IPR003331">
    <property type="entry name" value="UDP_GlcNAc_Epimerase_2_dom"/>
</dbReference>
<dbReference type="Proteomes" id="UP001596137">
    <property type="component" value="Unassembled WGS sequence"/>
</dbReference>
<dbReference type="GO" id="GO:0008761">
    <property type="term" value="F:UDP-N-acetylglucosamine 2-epimerase activity"/>
    <property type="evidence" value="ECO:0007669"/>
    <property type="project" value="UniProtKB-EC"/>
</dbReference>
<dbReference type="EC" id="5.1.3.14" evidence="3"/>